<feature type="domain" description="Fibronectin type-III" evidence="3">
    <location>
        <begin position="825"/>
        <end position="926"/>
    </location>
</feature>
<comment type="caution">
    <text evidence="4">The sequence shown here is derived from an EMBL/GenBank/DDBJ whole genome shotgun (WGS) entry which is preliminary data.</text>
</comment>
<evidence type="ECO:0000259" key="3">
    <source>
        <dbReference type="PROSITE" id="PS50853"/>
    </source>
</evidence>
<dbReference type="SUPFAM" id="SSF49265">
    <property type="entry name" value="Fibronectin type III"/>
    <property type="match status" value="1"/>
</dbReference>
<name>A0A813JTZ9_POLGL</name>
<feature type="region of interest" description="Disordered" evidence="2">
    <location>
        <begin position="200"/>
        <end position="225"/>
    </location>
</feature>
<dbReference type="SMART" id="SM00060">
    <property type="entry name" value="FN3"/>
    <property type="match status" value="2"/>
</dbReference>
<feature type="region of interest" description="Disordered" evidence="2">
    <location>
        <begin position="1"/>
        <end position="141"/>
    </location>
</feature>
<dbReference type="InterPro" id="IPR036116">
    <property type="entry name" value="FN3_sf"/>
</dbReference>
<feature type="compositionally biased region" description="Gly residues" evidence="2">
    <location>
        <begin position="66"/>
        <end position="75"/>
    </location>
</feature>
<dbReference type="CDD" id="cd00063">
    <property type="entry name" value="FN3"/>
    <property type="match status" value="2"/>
</dbReference>
<evidence type="ECO:0000256" key="1">
    <source>
        <dbReference type="ARBA" id="ARBA00022737"/>
    </source>
</evidence>
<dbReference type="Proteomes" id="UP000626109">
    <property type="component" value="Unassembled WGS sequence"/>
</dbReference>
<evidence type="ECO:0000313" key="4">
    <source>
        <dbReference type="EMBL" id="CAE8685778.1"/>
    </source>
</evidence>
<dbReference type="PANTHER" id="PTHR13817:SF151">
    <property type="entry name" value="TITIN"/>
    <property type="match status" value="1"/>
</dbReference>
<dbReference type="InterPro" id="IPR050964">
    <property type="entry name" value="Striated_Muscle_Regulatory"/>
</dbReference>
<feature type="compositionally biased region" description="Basic residues" evidence="2">
    <location>
        <begin position="541"/>
        <end position="556"/>
    </location>
</feature>
<sequence length="1041" mass="112557">MAFPSRLPTGALRPPVAVGPVDDDDDYPAMGFGGGRDGPSGRSFQSTGSAGGWSFPALQSPPPPSGGGGGGGGWGIPPSQQQPSHGGWDVDHEGGGRMQQGRGRSGGGGGWGGLDNEVYPSAAEPRRSGGRSGGWGVQEADDFEFDRPHMLERNSGQFDDPSYQRDIGGGCSGNSGYGYGHASGYGNSYDYGMPDNLLRSQAESLPPEPPRMPSEPVTRGHDRGFREGDIRTLPPRGAGSWASDGVQARAALQPVKARVMNSQVREDRAFLKASPMTHSAPPTDPVLMPRRQHQPMALAENWVASYPPHPVMRTPAMTYPCGATVNFQELAPVLAPVALANSLHRARMIPAIENGDLVRQTLQTYAACDRDLSGYLQWNNGEIRDFITSVFQQQGLAPPNNNEMYQLYIKFDSDRNAVLDARECVCMVDALFRAVFFAEAPRHLGARPTAAPSARILGMDNLQHAASSSMVPSRHGYGPPAGSLHQVLPSSISVPSTRAASEYVLPYSASHVPASGMQHLPATLPVQHHAATLSPYADLHHLHHPDHHQHHRHHTSHTLPMHPHPATTPSRLLPNTSPHSFPPPPPATMPPPGPPAHHPDHVPIPHHIEDMGASSSKKPAAAGTAPKPPKHEHHELRPHLIEVDLDELELHPDAPDLQPGWFESLTYFVSFHPRSEDPQSIPLPRDAPHGSVEGQYLVSQVCAARLSGVEVGFFRRAESEDEDSDEEGSRPAKAKRKNTQNPVVQIKEKLELLVERLDSHLVAYIWAKKSSLASATVTLVGRALAPLHEYKLQRKSTTWGVFDVLEGHRVCEMRLKFSASTTPAAVQKPLASDVRQTEVTVKWSPPLNDHGAPVVGYKISILLGSKQDEGPQWYTLCECTKSPNPIYVVGNLTGHTAYLVDIRAVNKVGSGDPCEFQITTAPVEPDPPSKPWIDEARDGCLNVAWHAPASDGGLPITAYRVRMRKILGASKWNPFGPGESTATWVDMGTVGAAMSEQAATSMYNAWVGPLEKTPCEYRFQVFCMSAAGESGGSELSEPQYT</sequence>
<feature type="compositionally biased region" description="Gly residues" evidence="2">
    <location>
        <begin position="103"/>
        <end position="113"/>
    </location>
</feature>
<organism evidence="4 5">
    <name type="scientific">Polarella glacialis</name>
    <name type="common">Dinoflagellate</name>
    <dbReference type="NCBI Taxonomy" id="89957"/>
    <lineage>
        <taxon>Eukaryota</taxon>
        <taxon>Sar</taxon>
        <taxon>Alveolata</taxon>
        <taxon>Dinophyceae</taxon>
        <taxon>Suessiales</taxon>
        <taxon>Suessiaceae</taxon>
        <taxon>Polarella</taxon>
    </lineage>
</organism>
<accession>A0A813JTZ9</accession>
<gene>
    <name evidence="4" type="ORF">PGLA2088_LOCUS24646</name>
</gene>
<dbReference type="EMBL" id="CAJNNW010026481">
    <property type="protein sequence ID" value="CAE8685778.1"/>
    <property type="molecule type" value="Genomic_DNA"/>
</dbReference>
<feature type="region of interest" description="Disordered" evidence="2">
    <location>
        <begin position="717"/>
        <end position="740"/>
    </location>
</feature>
<dbReference type="PANTHER" id="PTHR13817">
    <property type="entry name" value="TITIN"/>
    <property type="match status" value="1"/>
</dbReference>
<evidence type="ECO:0000256" key="2">
    <source>
        <dbReference type="SAM" id="MobiDB-lite"/>
    </source>
</evidence>
<keyword evidence="1" id="KW-0677">Repeat</keyword>
<feature type="compositionally biased region" description="Basic and acidic residues" evidence="2">
    <location>
        <begin position="597"/>
        <end position="610"/>
    </location>
</feature>
<dbReference type="InterPro" id="IPR013783">
    <property type="entry name" value="Ig-like_fold"/>
</dbReference>
<feature type="compositionally biased region" description="Pro residues" evidence="2">
    <location>
        <begin position="580"/>
        <end position="596"/>
    </location>
</feature>
<evidence type="ECO:0000313" key="5">
    <source>
        <dbReference type="Proteomes" id="UP000626109"/>
    </source>
</evidence>
<dbReference type="AlphaFoldDB" id="A0A813JTZ9"/>
<feature type="compositionally biased region" description="Low complexity" evidence="2">
    <location>
        <begin position="612"/>
        <end position="625"/>
    </location>
</feature>
<protein>
    <recommendedName>
        <fullName evidence="3">Fibronectin type-III domain-containing protein</fullName>
    </recommendedName>
</protein>
<reference evidence="4" key="1">
    <citation type="submission" date="2021-02" db="EMBL/GenBank/DDBJ databases">
        <authorList>
            <person name="Dougan E. K."/>
            <person name="Rhodes N."/>
            <person name="Thang M."/>
            <person name="Chan C."/>
        </authorList>
    </citation>
    <scope>NUCLEOTIDE SEQUENCE</scope>
</reference>
<dbReference type="PROSITE" id="PS50853">
    <property type="entry name" value="FN3"/>
    <property type="match status" value="2"/>
</dbReference>
<dbReference type="InterPro" id="IPR003961">
    <property type="entry name" value="FN3_dom"/>
</dbReference>
<feature type="domain" description="Fibronectin type-III" evidence="3">
    <location>
        <begin position="927"/>
        <end position="1041"/>
    </location>
</feature>
<proteinExistence type="predicted"/>
<dbReference type="Gene3D" id="2.60.40.10">
    <property type="entry name" value="Immunoglobulins"/>
    <property type="match status" value="2"/>
</dbReference>
<feature type="region of interest" description="Disordered" evidence="2">
    <location>
        <begin position="541"/>
        <end position="635"/>
    </location>
</feature>
<dbReference type="Pfam" id="PF00041">
    <property type="entry name" value="fn3"/>
    <property type="match status" value="1"/>
</dbReference>